<dbReference type="EMBL" id="JAKCXM010000764">
    <property type="protein sequence ID" value="KAJ0391981.1"/>
    <property type="molecule type" value="Genomic_DNA"/>
</dbReference>
<keyword evidence="2" id="KW-1185">Reference proteome</keyword>
<accession>A0AAD5Q216</accession>
<proteinExistence type="predicted"/>
<name>A0AAD5Q216_PYTIN</name>
<comment type="caution">
    <text evidence="1">The sequence shown here is derived from an EMBL/GenBank/DDBJ whole genome shotgun (WGS) entry which is preliminary data.</text>
</comment>
<dbReference type="Proteomes" id="UP001209570">
    <property type="component" value="Unassembled WGS sequence"/>
</dbReference>
<sequence length="84" mass="9772">MLLADSDGNQYELFVVFKAGHSMIPDVQVENDRLSHGFGRGLWEEANDIQRAYRIQVYGNPTPVDVAWMKPLKDCLRRKWVEHL</sequence>
<gene>
    <name evidence="1" type="ORF">P43SY_000625</name>
</gene>
<evidence type="ECO:0000313" key="2">
    <source>
        <dbReference type="Proteomes" id="UP001209570"/>
    </source>
</evidence>
<dbReference type="AlphaFoldDB" id="A0AAD5Q216"/>
<evidence type="ECO:0000313" key="1">
    <source>
        <dbReference type="EMBL" id="KAJ0391981.1"/>
    </source>
</evidence>
<protein>
    <submittedName>
        <fullName evidence="1">Uncharacterized protein</fullName>
    </submittedName>
</protein>
<organism evidence="1 2">
    <name type="scientific">Pythium insidiosum</name>
    <name type="common">Pythiosis disease agent</name>
    <dbReference type="NCBI Taxonomy" id="114742"/>
    <lineage>
        <taxon>Eukaryota</taxon>
        <taxon>Sar</taxon>
        <taxon>Stramenopiles</taxon>
        <taxon>Oomycota</taxon>
        <taxon>Peronosporomycetes</taxon>
        <taxon>Pythiales</taxon>
        <taxon>Pythiaceae</taxon>
        <taxon>Pythium</taxon>
    </lineage>
</organism>
<reference evidence="1" key="1">
    <citation type="submission" date="2021-12" db="EMBL/GenBank/DDBJ databases">
        <title>Prjna785345.</title>
        <authorList>
            <person name="Rujirawat T."/>
            <person name="Krajaejun T."/>
        </authorList>
    </citation>
    <scope>NUCLEOTIDE SEQUENCE</scope>
    <source>
        <strain evidence="1">Pi057C3</strain>
    </source>
</reference>